<keyword evidence="1 5" id="KW-0479">Metal-binding</keyword>
<feature type="domain" description="C3H1-type" evidence="7">
    <location>
        <begin position="142"/>
        <end position="170"/>
    </location>
</feature>
<name>A0A8B8QE17_9MYRT</name>
<dbReference type="AlphaFoldDB" id="A0A8B8QE17"/>
<evidence type="ECO:0000256" key="6">
    <source>
        <dbReference type="SAM" id="MobiDB-lite"/>
    </source>
</evidence>
<evidence type="ECO:0000256" key="3">
    <source>
        <dbReference type="ARBA" id="ARBA00022833"/>
    </source>
</evidence>
<keyword evidence="4" id="KW-0238">DNA-binding</keyword>
<protein>
    <submittedName>
        <fullName evidence="9">Zinc finger CCCH domain-containing protein 67-like isoform X1</fullName>
    </submittedName>
</protein>
<feature type="region of interest" description="Disordered" evidence="6">
    <location>
        <begin position="1"/>
        <end position="41"/>
    </location>
</feature>
<keyword evidence="8" id="KW-1185">Reference proteome</keyword>
<dbReference type="InterPro" id="IPR036855">
    <property type="entry name" value="Znf_CCCH_sf"/>
</dbReference>
<dbReference type="Pfam" id="PF00642">
    <property type="entry name" value="zf-CCCH"/>
    <property type="match status" value="5"/>
</dbReference>
<dbReference type="SMART" id="SM00356">
    <property type="entry name" value="ZnF_C3H1"/>
    <property type="match status" value="5"/>
</dbReference>
<dbReference type="InterPro" id="IPR000571">
    <property type="entry name" value="Znf_CCCH"/>
</dbReference>
<dbReference type="GO" id="GO:0003729">
    <property type="term" value="F:mRNA binding"/>
    <property type="evidence" value="ECO:0007669"/>
    <property type="project" value="UniProtKB-ARBA"/>
</dbReference>
<evidence type="ECO:0000313" key="8">
    <source>
        <dbReference type="Proteomes" id="UP000827889"/>
    </source>
</evidence>
<proteinExistence type="predicted"/>
<dbReference type="PANTHER" id="PTHR12506:SF75">
    <property type="entry name" value="ZINC FINGER CCCH DOMAIN-CONTAINING PROTEIN 67-LIKE"/>
    <property type="match status" value="1"/>
</dbReference>
<dbReference type="PROSITE" id="PS50103">
    <property type="entry name" value="ZF_C3H1"/>
    <property type="match status" value="5"/>
</dbReference>
<evidence type="ECO:0000256" key="5">
    <source>
        <dbReference type="PROSITE-ProRule" id="PRU00723"/>
    </source>
</evidence>
<dbReference type="GO" id="GO:0008270">
    <property type="term" value="F:zinc ion binding"/>
    <property type="evidence" value="ECO:0007669"/>
    <property type="project" value="UniProtKB-KW"/>
</dbReference>
<feature type="domain" description="C3H1-type" evidence="7">
    <location>
        <begin position="363"/>
        <end position="391"/>
    </location>
</feature>
<dbReference type="SUPFAM" id="SSF90229">
    <property type="entry name" value="CCCH zinc finger"/>
    <property type="match status" value="5"/>
</dbReference>
<feature type="zinc finger region" description="C3H1-type" evidence="5">
    <location>
        <begin position="92"/>
        <end position="115"/>
    </location>
</feature>
<feature type="zinc finger region" description="C3H1-type" evidence="5">
    <location>
        <begin position="363"/>
        <end position="391"/>
    </location>
</feature>
<feature type="zinc finger region" description="C3H1-type" evidence="5">
    <location>
        <begin position="317"/>
        <end position="345"/>
    </location>
</feature>
<feature type="domain" description="C3H1-type" evidence="7">
    <location>
        <begin position="317"/>
        <end position="345"/>
    </location>
</feature>
<dbReference type="GeneID" id="115751172"/>
<evidence type="ECO:0000259" key="7">
    <source>
        <dbReference type="PROSITE" id="PS50103"/>
    </source>
</evidence>
<feature type="compositionally biased region" description="Pro residues" evidence="6">
    <location>
        <begin position="25"/>
        <end position="34"/>
    </location>
</feature>
<organism evidence="8 9">
    <name type="scientific">Rhodamnia argentea</name>
    <dbReference type="NCBI Taxonomy" id="178133"/>
    <lineage>
        <taxon>Eukaryota</taxon>
        <taxon>Viridiplantae</taxon>
        <taxon>Streptophyta</taxon>
        <taxon>Embryophyta</taxon>
        <taxon>Tracheophyta</taxon>
        <taxon>Spermatophyta</taxon>
        <taxon>Magnoliopsida</taxon>
        <taxon>eudicotyledons</taxon>
        <taxon>Gunneridae</taxon>
        <taxon>Pentapetalae</taxon>
        <taxon>rosids</taxon>
        <taxon>malvids</taxon>
        <taxon>Myrtales</taxon>
        <taxon>Myrtaceae</taxon>
        <taxon>Myrtoideae</taxon>
        <taxon>Myrteae</taxon>
        <taxon>Australasian group</taxon>
        <taxon>Rhodamnia</taxon>
    </lineage>
</organism>
<dbReference type="Gene3D" id="4.10.1000.10">
    <property type="entry name" value="Zinc finger, CCCH-type"/>
    <property type="match status" value="3"/>
</dbReference>
<reference evidence="9" key="1">
    <citation type="submission" date="2025-08" db="UniProtKB">
        <authorList>
            <consortium name="RefSeq"/>
        </authorList>
    </citation>
    <scope>IDENTIFICATION</scope>
    <source>
        <tissue evidence="9">Leaf</tissue>
    </source>
</reference>
<dbReference type="OrthoDB" id="411372at2759"/>
<evidence type="ECO:0000256" key="1">
    <source>
        <dbReference type="ARBA" id="ARBA00022723"/>
    </source>
</evidence>
<dbReference type="GO" id="GO:0003677">
    <property type="term" value="F:DNA binding"/>
    <property type="evidence" value="ECO:0007669"/>
    <property type="project" value="UniProtKB-KW"/>
</dbReference>
<keyword evidence="2 5" id="KW-0863">Zinc-finger</keyword>
<dbReference type="Proteomes" id="UP000827889">
    <property type="component" value="Chromosome 11"/>
</dbReference>
<evidence type="ECO:0000256" key="4">
    <source>
        <dbReference type="ARBA" id="ARBA00023125"/>
    </source>
</evidence>
<dbReference type="InterPro" id="IPR050974">
    <property type="entry name" value="Plant_ZF_CCCH"/>
</dbReference>
<sequence>MASLEGETEIFPSSLELLQRHQPARPDPNEPPPFSSSSPPAVVGTVAELALAEGIRNVALEGAGDEASEEKDGNLDDRGEKSHYPFGIYAGDCHFYLRNGWCKFGMNCRFSHPVKRTGMGESQVFQRSGFVEQQEKGEILQPTKQIECKYYSTAGGCKYGEACRFSHSKERIEISGEPQLNFLGLPIRLGKAECPFYMRNGTCRYGLDCRFHHPDPTTVGDFSPDETSANLAPVGREQKYPKESPMGNPDHLRYNGILQEYLASRSLNAASGTQPCWENGLSPVPGTSLSSQKALAYPQERAGHRNGLQPPEEYPQRPFQPECAYFMKTGHCKYGHACKFHHPKHRVSTVPSYFQIDKALPVRSDRRTCRNYTQFGFCKYGSACFFDHPVPEDSGSSSFGIAPLGDPPAWS</sequence>
<gene>
    <name evidence="9" type="primary">LOC115751172</name>
</gene>
<evidence type="ECO:0000256" key="2">
    <source>
        <dbReference type="ARBA" id="ARBA00022771"/>
    </source>
</evidence>
<accession>A0A8B8QE17</accession>
<feature type="zinc finger region" description="C3H1-type" evidence="5">
    <location>
        <begin position="142"/>
        <end position="170"/>
    </location>
</feature>
<keyword evidence="3 5" id="KW-0862">Zinc</keyword>
<feature type="zinc finger region" description="C3H1-type" evidence="5">
    <location>
        <begin position="188"/>
        <end position="216"/>
    </location>
</feature>
<dbReference type="PANTHER" id="PTHR12506">
    <property type="entry name" value="PROTEIN PHOSPHATASE RELATED"/>
    <property type="match status" value="1"/>
</dbReference>
<dbReference type="KEGG" id="rarg:115751172"/>
<feature type="domain" description="C3H1-type" evidence="7">
    <location>
        <begin position="188"/>
        <end position="216"/>
    </location>
</feature>
<feature type="domain" description="C3H1-type" evidence="7">
    <location>
        <begin position="92"/>
        <end position="115"/>
    </location>
</feature>
<dbReference type="RefSeq" id="XP_030544788.1">
    <property type="nucleotide sequence ID" value="XM_030688928.2"/>
</dbReference>
<evidence type="ECO:0000313" key="9">
    <source>
        <dbReference type="RefSeq" id="XP_030544788.1"/>
    </source>
</evidence>